<protein>
    <recommendedName>
        <fullName evidence="4">C2H2-type domain-containing protein</fullName>
    </recommendedName>
</protein>
<organism evidence="2 3">
    <name type="scientific">Mycena rosella</name>
    <name type="common">Pink bonnet</name>
    <name type="synonym">Agaricus rosellus</name>
    <dbReference type="NCBI Taxonomy" id="1033263"/>
    <lineage>
        <taxon>Eukaryota</taxon>
        <taxon>Fungi</taxon>
        <taxon>Dikarya</taxon>
        <taxon>Basidiomycota</taxon>
        <taxon>Agaricomycotina</taxon>
        <taxon>Agaricomycetes</taxon>
        <taxon>Agaricomycetidae</taxon>
        <taxon>Agaricales</taxon>
        <taxon>Marasmiineae</taxon>
        <taxon>Mycenaceae</taxon>
        <taxon>Mycena</taxon>
    </lineage>
</organism>
<dbReference type="AlphaFoldDB" id="A0AAD7G0M2"/>
<sequence length="368" mass="40413">MGRMGQPPLVVVSAHTVAELAKCALVPIRCETLVVANAERSRTKGSCAQELSCWKTFRKHQIKKHSGKRRAHNGGIIYVCRLNKCSAANHNSSDALKAHIELSHMKSVSLPCPFANCKPTIPSFGRPTQYNMFIKEKDLVAHLESHHADLIGCELDLRDKRLLPSWQPRPPLNPSPPPDLPLGVIPTATFRLEWLPPCIIRSPVWFERLEADAESVPVSSLALPPTPVPHPHTPKIPGGRHRLLRSPARLPSSPDPASPQAESQYDYDFDDLIVVRYDSDTGTLDPPEMLFAPYYVVQPSAERCEDVHALPMGEVPLRALPPPPASIFHEALKKQVFAQYALGESAATDSLALDGRPAISLSTTPTPA</sequence>
<gene>
    <name evidence="2" type="ORF">B0H17DRAFT_1100748</name>
</gene>
<dbReference type="Proteomes" id="UP001221757">
    <property type="component" value="Unassembled WGS sequence"/>
</dbReference>
<keyword evidence="3" id="KW-1185">Reference proteome</keyword>
<proteinExistence type="predicted"/>
<comment type="caution">
    <text evidence="2">The sequence shown here is derived from an EMBL/GenBank/DDBJ whole genome shotgun (WGS) entry which is preliminary data.</text>
</comment>
<evidence type="ECO:0000256" key="1">
    <source>
        <dbReference type="SAM" id="MobiDB-lite"/>
    </source>
</evidence>
<evidence type="ECO:0000313" key="3">
    <source>
        <dbReference type="Proteomes" id="UP001221757"/>
    </source>
</evidence>
<feature type="region of interest" description="Disordered" evidence="1">
    <location>
        <begin position="219"/>
        <end position="263"/>
    </location>
</feature>
<name>A0AAD7G0M2_MYCRO</name>
<accession>A0AAD7G0M2</accession>
<evidence type="ECO:0008006" key="4">
    <source>
        <dbReference type="Google" id="ProtNLM"/>
    </source>
</evidence>
<reference evidence="2" key="1">
    <citation type="submission" date="2023-03" db="EMBL/GenBank/DDBJ databases">
        <title>Massive genome expansion in bonnet fungi (Mycena s.s.) driven by repeated elements and novel gene families across ecological guilds.</title>
        <authorList>
            <consortium name="Lawrence Berkeley National Laboratory"/>
            <person name="Harder C.B."/>
            <person name="Miyauchi S."/>
            <person name="Viragh M."/>
            <person name="Kuo A."/>
            <person name="Thoen E."/>
            <person name="Andreopoulos B."/>
            <person name="Lu D."/>
            <person name="Skrede I."/>
            <person name="Drula E."/>
            <person name="Henrissat B."/>
            <person name="Morin E."/>
            <person name="Kohler A."/>
            <person name="Barry K."/>
            <person name="LaButti K."/>
            <person name="Morin E."/>
            <person name="Salamov A."/>
            <person name="Lipzen A."/>
            <person name="Mereny Z."/>
            <person name="Hegedus B."/>
            <person name="Baldrian P."/>
            <person name="Stursova M."/>
            <person name="Weitz H."/>
            <person name="Taylor A."/>
            <person name="Grigoriev I.V."/>
            <person name="Nagy L.G."/>
            <person name="Martin F."/>
            <person name="Kauserud H."/>
        </authorList>
    </citation>
    <scope>NUCLEOTIDE SEQUENCE</scope>
    <source>
        <strain evidence="2">CBHHK067</strain>
    </source>
</reference>
<evidence type="ECO:0000313" key="2">
    <source>
        <dbReference type="EMBL" id="KAJ7653493.1"/>
    </source>
</evidence>
<dbReference type="EMBL" id="JARKIE010000334">
    <property type="protein sequence ID" value="KAJ7653493.1"/>
    <property type="molecule type" value="Genomic_DNA"/>
</dbReference>